<keyword evidence="3" id="KW-1185">Reference proteome</keyword>
<name>A0ABQ5RAE3_9ACTN</name>
<feature type="compositionally biased region" description="Basic residues" evidence="1">
    <location>
        <begin position="1"/>
        <end position="19"/>
    </location>
</feature>
<feature type="region of interest" description="Disordered" evidence="1">
    <location>
        <begin position="1"/>
        <end position="35"/>
    </location>
</feature>
<reference evidence="2" key="1">
    <citation type="submission" date="2022-12" db="EMBL/GenBank/DDBJ databases">
        <title>New Phytohabitans aurantiacus sp. RD004123 nov., an actinomycete isolated from soil.</title>
        <authorList>
            <person name="Triningsih D.W."/>
            <person name="Harunari E."/>
            <person name="Igarashi Y."/>
        </authorList>
    </citation>
    <scope>NUCLEOTIDE SEQUENCE</scope>
    <source>
        <strain evidence="2">RD004123</strain>
    </source>
</reference>
<gene>
    <name evidence="2" type="ORF">Pa4123_89080</name>
</gene>
<sequence length="61" mass="6781">MVRTTRRRAARHHTARRTARATAPHRALRRTAPRAVRGAPCAAPIKGECTRLDLISACIRP</sequence>
<proteinExistence type="predicted"/>
<evidence type="ECO:0000313" key="2">
    <source>
        <dbReference type="EMBL" id="GLI03630.1"/>
    </source>
</evidence>
<dbReference type="Proteomes" id="UP001144280">
    <property type="component" value="Unassembled WGS sequence"/>
</dbReference>
<accession>A0ABQ5RAE3</accession>
<organism evidence="2 3">
    <name type="scientific">Phytohabitans aurantiacus</name>
    <dbReference type="NCBI Taxonomy" id="3016789"/>
    <lineage>
        <taxon>Bacteria</taxon>
        <taxon>Bacillati</taxon>
        <taxon>Actinomycetota</taxon>
        <taxon>Actinomycetes</taxon>
        <taxon>Micromonosporales</taxon>
        <taxon>Micromonosporaceae</taxon>
    </lineage>
</organism>
<evidence type="ECO:0000313" key="3">
    <source>
        <dbReference type="Proteomes" id="UP001144280"/>
    </source>
</evidence>
<protein>
    <submittedName>
        <fullName evidence="2">Uncharacterized protein</fullName>
    </submittedName>
</protein>
<evidence type="ECO:0000256" key="1">
    <source>
        <dbReference type="SAM" id="MobiDB-lite"/>
    </source>
</evidence>
<dbReference type="EMBL" id="BSDI01000092">
    <property type="protein sequence ID" value="GLI03630.1"/>
    <property type="molecule type" value="Genomic_DNA"/>
</dbReference>
<comment type="caution">
    <text evidence="2">The sequence shown here is derived from an EMBL/GenBank/DDBJ whole genome shotgun (WGS) entry which is preliminary data.</text>
</comment>